<dbReference type="AlphaFoldDB" id="A0A0J9EPS0"/>
<evidence type="ECO:0000256" key="1">
    <source>
        <dbReference type="SAM" id="Phobius"/>
    </source>
</evidence>
<dbReference type="EMBL" id="GG749444">
    <property type="protein sequence ID" value="KMW68006.1"/>
    <property type="molecule type" value="Genomic_DNA"/>
</dbReference>
<reference evidence="2" key="1">
    <citation type="submission" date="2010-03" db="EMBL/GenBank/DDBJ databases">
        <title>Annotation of Blastomyces dermatitidis strain ATCC 18188.</title>
        <authorList>
            <consortium name="The Broad Institute Genome Sequencing Platform"/>
            <consortium name="Broad Institute Genome Sequencing Center for Infectious Disease."/>
            <person name="Cuomo C."/>
            <person name="Klein B."/>
            <person name="Sullivan T."/>
            <person name="Heitman J."/>
            <person name="Young S."/>
            <person name="Zeng Q."/>
            <person name="Gargeya S."/>
            <person name="Alvarado L."/>
            <person name="Berlin A.M."/>
            <person name="Chapman S.B."/>
            <person name="Chen Z."/>
            <person name="Freedman E."/>
            <person name="Gellesch M."/>
            <person name="Goldberg J."/>
            <person name="Griggs A."/>
            <person name="Gujja S."/>
            <person name="Heilman E."/>
            <person name="Heiman D."/>
            <person name="Howarth C."/>
            <person name="Mehta T."/>
            <person name="Neiman D."/>
            <person name="Pearson M."/>
            <person name="Roberts A."/>
            <person name="Saif S."/>
            <person name="Shea T."/>
            <person name="Shenoy N."/>
            <person name="Sisk P."/>
            <person name="Stolte C."/>
            <person name="Sykes S."/>
            <person name="White J."/>
            <person name="Yandava C."/>
            <person name="Haas B."/>
            <person name="Nusbaum C."/>
            <person name="Birren B."/>
        </authorList>
    </citation>
    <scope>NUCLEOTIDE SEQUENCE</scope>
    <source>
        <strain evidence="2">ATCC 18188</strain>
    </source>
</reference>
<protein>
    <submittedName>
        <fullName evidence="2">Uncharacterized protein</fullName>
    </submittedName>
</protein>
<keyword evidence="1" id="KW-0472">Membrane</keyword>
<name>A0A0J9EPS0_AJEDA</name>
<feature type="transmembrane region" description="Helical" evidence="1">
    <location>
        <begin position="12"/>
        <end position="35"/>
    </location>
</feature>
<keyword evidence="1" id="KW-1133">Transmembrane helix</keyword>
<feature type="transmembrane region" description="Helical" evidence="1">
    <location>
        <begin position="41"/>
        <end position="61"/>
    </location>
</feature>
<evidence type="ECO:0000313" key="2">
    <source>
        <dbReference type="EMBL" id="KMW68006.1"/>
    </source>
</evidence>
<dbReference type="Proteomes" id="UP000007802">
    <property type="component" value="Unassembled WGS sequence"/>
</dbReference>
<proteinExistence type="predicted"/>
<organism evidence="2">
    <name type="scientific">Ajellomyces dermatitidis (strain ATCC 18188 / CBS 674.68)</name>
    <name type="common">Blastomyces dermatitidis</name>
    <dbReference type="NCBI Taxonomy" id="653446"/>
    <lineage>
        <taxon>Eukaryota</taxon>
        <taxon>Fungi</taxon>
        <taxon>Dikarya</taxon>
        <taxon>Ascomycota</taxon>
        <taxon>Pezizomycotina</taxon>
        <taxon>Eurotiomycetes</taxon>
        <taxon>Eurotiomycetidae</taxon>
        <taxon>Onygenales</taxon>
        <taxon>Ajellomycetaceae</taxon>
        <taxon>Blastomyces</taxon>
    </lineage>
</organism>
<accession>A0A0J9EPS0</accession>
<gene>
    <name evidence="2" type="ORF">BDDG_12513</name>
</gene>
<keyword evidence="1" id="KW-0812">Transmembrane</keyword>
<sequence>MGYHGYHIGTLGGLVIVGYHGYHGVSSLSWVIIWAFNSPGIMVIGIMVIGISIILASILAVSLQSVISSRSGGLS</sequence>